<evidence type="ECO:0000313" key="3">
    <source>
        <dbReference type="EMBL" id="QJH98030.1"/>
    </source>
</evidence>
<dbReference type="EMBL" id="MT144712">
    <property type="protein sequence ID" value="QJH98030.1"/>
    <property type="molecule type" value="Genomic_DNA"/>
</dbReference>
<protein>
    <recommendedName>
        <fullName evidence="4">Essential protein Yae1 N-terminal domain-containing protein</fullName>
    </recommendedName>
</protein>
<evidence type="ECO:0008006" key="4">
    <source>
        <dbReference type="Google" id="ProtNLM"/>
    </source>
</evidence>
<name>A0A6M3XJD2_9ZZZZ</name>
<proteinExistence type="predicted"/>
<sequence>MLIIMSERRYREEIKKLRVEALELGYKAGFHSGMAKGYEYGFHEGILGDKNKGIIIGSKVDADVKQVLKDKGFF</sequence>
<dbReference type="EMBL" id="MT142519">
    <property type="protein sequence ID" value="QJA83858.1"/>
    <property type="molecule type" value="Genomic_DNA"/>
</dbReference>
<organism evidence="3">
    <name type="scientific">viral metagenome</name>
    <dbReference type="NCBI Taxonomy" id="1070528"/>
    <lineage>
        <taxon>unclassified sequences</taxon>
        <taxon>metagenomes</taxon>
        <taxon>organismal metagenomes</taxon>
    </lineage>
</organism>
<accession>A0A6M3XJD2</accession>
<gene>
    <name evidence="2" type="ORF">MM415A00250_0036</name>
    <name evidence="1" type="ORF">MM415B01475_0021</name>
    <name evidence="3" type="ORF">TM448B01180_0021</name>
</gene>
<evidence type="ECO:0000313" key="2">
    <source>
        <dbReference type="EMBL" id="QJA83858.1"/>
    </source>
</evidence>
<dbReference type="AlphaFoldDB" id="A0A6M3XJD2"/>
<dbReference type="EMBL" id="MT141316">
    <property type="protein sequence ID" value="QJA58285.1"/>
    <property type="molecule type" value="Genomic_DNA"/>
</dbReference>
<reference evidence="3" key="1">
    <citation type="submission" date="2020-03" db="EMBL/GenBank/DDBJ databases">
        <title>The deep terrestrial virosphere.</title>
        <authorList>
            <person name="Holmfeldt K."/>
            <person name="Nilsson E."/>
            <person name="Simone D."/>
            <person name="Lopez-Fernandez M."/>
            <person name="Wu X."/>
            <person name="de Brujin I."/>
            <person name="Lundin D."/>
            <person name="Andersson A."/>
            <person name="Bertilsson S."/>
            <person name="Dopson M."/>
        </authorList>
    </citation>
    <scope>NUCLEOTIDE SEQUENCE</scope>
    <source>
        <strain evidence="2">MM415A00250</strain>
        <strain evidence="1">MM415B01475</strain>
        <strain evidence="3">TM448B01180</strain>
    </source>
</reference>
<evidence type="ECO:0000313" key="1">
    <source>
        <dbReference type="EMBL" id="QJA58285.1"/>
    </source>
</evidence>